<evidence type="ECO:0000256" key="3">
    <source>
        <dbReference type="ARBA" id="ARBA00004744"/>
    </source>
</evidence>
<sequence>MPERKHVVIIGGGITGLTAAFYLQKEAKEKNLPITYTLIEATDRLGGKIKTIHRDGFVIERGPDSYLGRKQSLTKLIENAGLEEKLVTNETGQAYVMSGGKLHPIPEGAVMGVPTKVGPFIKTKLFSKAGKARAAMDLVLPRREGADQDISVGHFFRRRLGDQVVENLIEPLLSGIYAGDIDRLSLQSTFPQFQDVERKSRSLILGMKQNIPKASERPGTYGKKKKGQFLTLSSGLESLVERLEELLEPESIWKNKKVSGIEREETGRYRVELEDGTNTHGDSVILASPYSVAKQLLPEQIRVDEFHSTPSTSVATIAMAFPASVLKNDINGTGFVISRKEPTTITACTWTHRKWPHTTPEGKVLLRCYVGRANNQEIVFESDEAILKAVLNDLNKIMDITSEPDFYYVSRWIQSMPQYEVNHKQLWQKLQDNLSAHYPGVYAAGASYEGVGLPDCVASAEKAVTHIIKTLR</sequence>
<dbReference type="Pfam" id="PF01593">
    <property type="entry name" value="Amino_oxidase"/>
    <property type="match status" value="1"/>
</dbReference>
<dbReference type="NCBIfam" id="TIGR00562">
    <property type="entry name" value="proto_IX_ox"/>
    <property type="match status" value="1"/>
</dbReference>
<evidence type="ECO:0000256" key="1">
    <source>
        <dbReference type="ARBA" id="ARBA00001755"/>
    </source>
</evidence>
<dbReference type="PANTHER" id="PTHR42923:SF3">
    <property type="entry name" value="PROTOPORPHYRINOGEN OXIDASE"/>
    <property type="match status" value="1"/>
</dbReference>
<comment type="caution">
    <text evidence="14">The sequence shown here is derived from an EMBL/GenBank/DDBJ whole genome shotgun (WGS) entry which is preliminary data.</text>
</comment>
<dbReference type="InterPro" id="IPR004572">
    <property type="entry name" value="Protoporphyrinogen_oxidase"/>
</dbReference>
<keyword evidence="15" id="KW-1185">Reference proteome</keyword>
<dbReference type="Gene3D" id="3.90.660.20">
    <property type="entry name" value="Protoporphyrinogen oxidase, mitochondrial, domain 2"/>
    <property type="match status" value="1"/>
</dbReference>
<comment type="pathway">
    <text evidence="3 11">Porphyrin-containing compound metabolism; protoheme biosynthesis.</text>
</comment>
<dbReference type="EMBL" id="JAIWJX010000002">
    <property type="protein sequence ID" value="MCK6255894.1"/>
    <property type="molecule type" value="Genomic_DNA"/>
</dbReference>
<keyword evidence="12" id="KW-0472">Membrane</keyword>
<dbReference type="SUPFAM" id="SSF51905">
    <property type="entry name" value="FAD/NAD(P)-binding domain"/>
    <property type="match status" value="1"/>
</dbReference>
<keyword evidence="12" id="KW-0812">Transmembrane</keyword>
<evidence type="ECO:0000256" key="12">
    <source>
        <dbReference type="SAM" id="Phobius"/>
    </source>
</evidence>
<evidence type="ECO:0000259" key="13">
    <source>
        <dbReference type="Pfam" id="PF01593"/>
    </source>
</evidence>
<evidence type="ECO:0000256" key="6">
    <source>
        <dbReference type="ARBA" id="ARBA00019046"/>
    </source>
</evidence>
<comment type="function">
    <text evidence="11">Involved in coproporphyrin-dependent heme b biosynthesis. Catalyzes the oxidation of coproporphyrinogen III to coproporphyrin III.</text>
</comment>
<evidence type="ECO:0000256" key="9">
    <source>
        <dbReference type="ARBA" id="ARBA00023002"/>
    </source>
</evidence>
<reference evidence="14" key="1">
    <citation type="submission" date="2021-09" db="EMBL/GenBank/DDBJ databases">
        <title>Genome analysis of Fictibacillus sp. KIGAM418 isolated from marine sediment.</title>
        <authorList>
            <person name="Seo M.-J."/>
            <person name="Cho E.-S."/>
            <person name="Hwang C.Y."/>
        </authorList>
    </citation>
    <scope>NUCLEOTIDE SEQUENCE</scope>
    <source>
        <strain evidence="14">KIGAM418</strain>
    </source>
</reference>
<dbReference type="Gene3D" id="1.10.3110.10">
    <property type="entry name" value="protoporphyrinogen ix oxidase, domain 3"/>
    <property type="match status" value="1"/>
</dbReference>
<keyword evidence="12" id="KW-1133">Transmembrane helix</keyword>
<dbReference type="AlphaFoldDB" id="A0A9X2BBH6"/>
<dbReference type="RefSeq" id="WP_248251640.1">
    <property type="nucleotide sequence ID" value="NZ_JAIWJX010000002.1"/>
</dbReference>
<comment type="similarity">
    <text evidence="4 11">Belongs to the protoporphyrinogen/coproporphyrinogen oxidase family. Coproporphyrinogen III oxidase subfamily.</text>
</comment>
<evidence type="ECO:0000256" key="11">
    <source>
        <dbReference type="RuleBase" id="RU364052"/>
    </source>
</evidence>
<dbReference type="Gene3D" id="3.50.50.60">
    <property type="entry name" value="FAD/NAD(P)-binding domain"/>
    <property type="match status" value="1"/>
</dbReference>
<comment type="catalytic activity">
    <reaction evidence="1">
        <text>coproporphyrinogen III + 3 O2 = coproporphyrin III + 3 H2O2</text>
        <dbReference type="Rhea" id="RHEA:43436"/>
        <dbReference type="ChEBI" id="CHEBI:15379"/>
        <dbReference type="ChEBI" id="CHEBI:16240"/>
        <dbReference type="ChEBI" id="CHEBI:57309"/>
        <dbReference type="ChEBI" id="CHEBI:131725"/>
        <dbReference type="EC" id="1.3.3.15"/>
    </reaction>
    <physiologicalReaction direction="left-to-right" evidence="1">
        <dbReference type="Rhea" id="RHEA:43437"/>
    </physiologicalReaction>
</comment>
<evidence type="ECO:0000256" key="2">
    <source>
        <dbReference type="ARBA" id="ARBA00001974"/>
    </source>
</evidence>
<evidence type="ECO:0000256" key="4">
    <source>
        <dbReference type="ARBA" id="ARBA00008310"/>
    </source>
</evidence>
<evidence type="ECO:0000256" key="5">
    <source>
        <dbReference type="ARBA" id="ARBA00012402"/>
    </source>
</evidence>
<dbReference type="GO" id="GO:0005737">
    <property type="term" value="C:cytoplasm"/>
    <property type="evidence" value="ECO:0007669"/>
    <property type="project" value="UniProtKB-SubCell"/>
</dbReference>
<proteinExistence type="inferred from homology"/>
<evidence type="ECO:0000256" key="10">
    <source>
        <dbReference type="ARBA" id="ARBA00023133"/>
    </source>
</evidence>
<protein>
    <recommendedName>
        <fullName evidence="6 11">Coproporphyrinogen III oxidase</fullName>
        <ecNumber evidence="5 11">1.3.3.15</ecNumber>
    </recommendedName>
</protein>
<dbReference type="Proteomes" id="UP001139011">
    <property type="component" value="Unassembled WGS sequence"/>
</dbReference>
<evidence type="ECO:0000313" key="14">
    <source>
        <dbReference type="EMBL" id="MCK6255894.1"/>
    </source>
</evidence>
<keyword evidence="7 11" id="KW-0285">Flavoprotein</keyword>
<accession>A0A9X2BBH6</accession>
<feature type="domain" description="Amine oxidase" evidence="13">
    <location>
        <begin position="14"/>
        <end position="468"/>
    </location>
</feature>
<dbReference type="SUPFAM" id="SSF54373">
    <property type="entry name" value="FAD-linked reductases, C-terminal domain"/>
    <property type="match status" value="1"/>
</dbReference>
<gene>
    <name evidence="14" type="primary">hemY</name>
    <name evidence="14" type="ORF">LCY76_04660</name>
</gene>
<name>A0A9X2BBH6_9BACL</name>
<dbReference type="NCBIfam" id="NF008845">
    <property type="entry name" value="PRK11883.1-5"/>
    <property type="match status" value="1"/>
</dbReference>
<dbReference type="InterPro" id="IPR036188">
    <property type="entry name" value="FAD/NAD-bd_sf"/>
</dbReference>
<keyword evidence="9 11" id="KW-0560">Oxidoreductase</keyword>
<organism evidence="14 15">
    <name type="scientific">Fictibacillus marinisediminis</name>
    <dbReference type="NCBI Taxonomy" id="2878389"/>
    <lineage>
        <taxon>Bacteria</taxon>
        <taxon>Bacillati</taxon>
        <taxon>Bacillota</taxon>
        <taxon>Bacilli</taxon>
        <taxon>Bacillales</taxon>
        <taxon>Fictibacillaceae</taxon>
        <taxon>Fictibacillus</taxon>
    </lineage>
</organism>
<feature type="transmembrane region" description="Helical" evidence="12">
    <location>
        <begin position="6"/>
        <end position="23"/>
    </location>
</feature>
<dbReference type="EC" id="1.3.3.15" evidence="5 11"/>
<evidence type="ECO:0000256" key="7">
    <source>
        <dbReference type="ARBA" id="ARBA00022630"/>
    </source>
</evidence>
<dbReference type="InterPro" id="IPR050464">
    <property type="entry name" value="Zeta_carotene_desat/Oxidored"/>
</dbReference>
<dbReference type="InterPro" id="IPR002937">
    <property type="entry name" value="Amino_oxidase"/>
</dbReference>
<dbReference type="PANTHER" id="PTHR42923">
    <property type="entry name" value="PROTOPORPHYRINOGEN OXIDASE"/>
    <property type="match status" value="1"/>
</dbReference>
<dbReference type="GO" id="GO:0004729">
    <property type="term" value="F:oxygen-dependent protoporphyrinogen oxidase activity"/>
    <property type="evidence" value="ECO:0007669"/>
    <property type="project" value="UniProtKB-UniRule"/>
</dbReference>
<comment type="subcellular location">
    <subcellularLocation>
        <location evidence="11">Cytoplasm</location>
    </subcellularLocation>
</comment>
<keyword evidence="11" id="KW-0963">Cytoplasm</keyword>
<evidence type="ECO:0000256" key="8">
    <source>
        <dbReference type="ARBA" id="ARBA00022827"/>
    </source>
</evidence>
<evidence type="ECO:0000313" key="15">
    <source>
        <dbReference type="Proteomes" id="UP001139011"/>
    </source>
</evidence>
<dbReference type="GO" id="GO:0006783">
    <property type="term" value="P:heme biosynthetic process"/>
    <property type="evidence" value="ECO:0007669"/>
    <property type="project" value="UniProtKB-UniRule"/>
</dbReference>
<comment type="cofactor">
    <cofactor evidence="2 11">
        <name>FAD</name>
        <dbReference type="ChEBI" id="CHEBI:57692"/>
    </cofactor>
</comment>
<keyword evidence="8 11" id="KW-0274">FAD</keyword>
<keyword evidence="10 11" id="KW-0350">Heme biosynthesis</keyword>